<evidence type="ECO:0000313" key="1">
    <source>
        <dbReference type="EMBL" id="QHU34409.1"/>
    </source>
</evidence>
<sequence>MEEANHILGYLAGRQNTALKFCASDTDEEKQICKGVKYGFLECICNNDKLSFIFNQVDGKPLHDRAFMGGTIVTSKKKRTKKKRTKKKK</sequence>
<proteinExistence type="predicted"/>
<name>A0A6C0LUF9_9ZZZZ</name>
<organism evidence="1">
    <name type="scientific">viral metagenome</name>
    <dbReference type="NCBI Taxonomy" id="1070528"/>
    <lineage>
        <taxon>unclassified sequences</taxon>
        <taxon>metagenomes</taxon>
        <taxon>organismal metagenomes</taxon>
    </lineage>
</organism>
<reference evidence="1" key="1">
    <citation type="journal article" date="2020" name="Nature">
        <title>Giant virus diversity and host interactions through global metagenomics.</title>
        <authorList>
            <person name="Schulz F."/>
            <person name="Roux S."/>
            <person name="Paez-Espino D."/>
            <person name="Jungbluth S."/>
            <person name="Walsh D.A."/>
            <person name="Denef V.J."/>
            <person name="McMahon K.D."/>
            <person name="Konstantinidis K.T."/>
            <person name="Eloe-Fadrosh E.A."/>
            <person name="Kyrpides N.C."/>
            <person name="Woyke T."/>
        </authorList>
    </citation>
    <scope>NUCLEOTIDE SEQUENCE</scope>
    <source>
        <strain evidence="1">GVMAG-S-1016713-123</strain>
    </source>
</reference>
<dbReference type="EMBL" id="MN740570">
    <property type="protein sequence ID" value="QHU34409.1"/>
    <property type="molecule type" value="Genomic_DNA"/>
</dbReference>
<accession>A0A6C0LUF9</accession>
<dbReference type="AlphaFoldDB" id="A0A6C0LUF9"/>
<protein>
    <submittedName>
        <fullName evidence="1">Uncharacterized protein</fullName>
    </submittedName>
</protein>